<comment type="cofactor">
    <cofactor evidence="2">
        <name>Fe cation</name>
        <dbReference type="ChEBI" id="CHEBI:24875"/>
    </cofactor>
    <text evidence="2">Binds 1 Fe cation per subunit.</text>
</comment>
<keyword evidence="7" id="KW-1185">Reference proteome</keyword>
<evidence type="ECO:0000313" key="6">
    <source>
        <dbReference type="EMBL" id="EGF93664.1"/>
    </source>
</evidence>
<organism evidence="6 7">
    <name type="scientific">Asticcacaulis biprosthecium C19</name>
    <dbReference type="NCBI Taxonomy" id="715226"/>
    <lineage>
        <taxon>Bacteria</taxon>
        <taxon>Pseudomonadati</taxon>
        <taxon>Pseudomonadota</taxon>
        <taxon>Alphaproteobacteria</taxon>
        <taxon>Caulobacterales</taxon>
        <taxon>Caulobacteraceae</taxon>
        <taxon>Asticcacaulis</taxon>
    </lineage>
</organism>
<dbReference type="InterPro" id="IPR008778">
    <property type="entry name" value="Pirin_C_dom"/>
</dbReference>
<dbReference type="InterPro" id="IPR011051">
    <property type="entry name" value="RmlC_Cupin_sf"/>
</dbReference>
<accession>F4QGI3</accession>
<dbReference type="GO" id="GO:0046872">
    <property type="term" value="F:metal ion binding"/>
    <property type="evidence" value="ECO:0007669"/>
    <property type="project" value="UniProtKB-KW"/>
</dbReference>
<evidence type="ECO:0000259" key="4">
    <source>
        <dbReference type="Pfam" id="PF02678"/>
    </source>
</evidence>
<dbReference type="eggNOG" id="COG1741">
    <property type="taxonomic scope" value="Bacteria"/>
</dbReference>
<dbReference type="Pfam" id="PF02678">
    <property type="entry name" value="Pirin"/>
    <property type="match status" value="1"/>
</dbReference>
<proteinExistence type="inferred from homology"/>
<dbReference type="Gene3D" id="2.60.120.10">
    <property type="entry name" value="Jelly Rolls"/>
    <property type="match status" value="2"/>
</dbReference>
<evidence type="ECO:0000259" key="5">
    <source>
        <dbReference type="Pfam" id="PF05726"/>
    </source>
</evidence>
<keyword evidence="2" id="KW-0479">Metal-binding</keyword>
<dbReference type="Proteomes" id="UP000006512">
    <property type="component" value="Unassembled WGS sequence"/>
</dbReference>
<reference evidence="7" key="1">
    <citation type="submission" date="2011-03" db="EMBL/GenBank/DDBJ databases">
        <title>Draft genome sequence of Brevundimonas diminuta.</title>
        <authorList>
            <person name="Brown P.J.B."/>
            <person name="Buechlein A."/>
            <person name="Hemmerich C."/>
            <person name="Brun Y.V."/>
        </authorList>
    </citation>
    <scope>NUCLEOTIDE SEQUENCE [LARGE SCALE GENOMIC DNA]</scope>
    <source>
        <strain evidence="7">C19</strain>
    </source>
</reference>
<evidence type="ECO:0000256" key="1">
    <source>
        <dbReference type="ARBA" id="ARBA00008416"/>
    </source>
</evidence>
<evidence type="ECO:0000256" key="2">
    <source>
        <dbReference type="PIRSR" id="PIRSR006232-1"/>
    </source>
</evidence>
<dbReference type="AlphaFoldDB" id="F4QGI3"/>
<dbReference type="SUPFAM" id="SSF51182">
    <property type="entry name" value="RmlC-like cupins"/>
    <property type="match status" value="1"/>
</dbReference>
<gene>
    <name evidence="6" type="ORF">ABI_21050</name>
</gene>
<feature type="binding site" evidence="2">
    <location>
        <position position="110"/>
    </location>
    <ligand>
        <name>Fe cation</name>
        <dbReference type="ChEBI" id="CHEBI:24875"/>
    </ligand>
</feature>
<dbReference type="InterPro" id="IPR012093">
    <property type="entry name" value="Pirin"/>
</dbReference>
<dbReference type="RefSeq" id="WP_006272865.1">
    <property type="nucleotide sequence ID" value="NZ_GL883077.1"/>
</dbReference>
<evidence type="ECO:0000256" key="3">
    <source>
        <dbReference type="RuleBase" id="RU003457"/>
    </source>
</evidence>
<dbReference type="STRING" id="715226.ABI_21050"/>
<feature type="domain" description="Pirin C-terminal" evidence="5">
    <location>
        <begin position="186"/>
        <end position="285"/>
    </location>
</feature>
<dbReference type="Pfam" id="PF05726">
    <property type="entry name" value="Pirin_C"/>
    <property type="match status" value="1"/>
</dbReference>
<dbReference type="PANTHER" id="PTHR13903:SF8">
    <property type="entry name" value="PIRIN"/>
    <property type="match status" value="1"/>
</dbReference>
<protein>
    <submittedName>
        <fullName evidence="6">Pirin C-terminal cupin domain protein</fullName>
    </submittedName>
</protein>
<feature type="binding site" evidence="2">
    <location>
        <position position="66"/>
    </location>
    <ligand>
        <name>Fe cation</name>
        <dbReference type="ChEBI" id="CHEBI:24875"/>
    </ligand>
</feature>
<keyword evidence="2" id="KW-0408">Iron</keyword>
<feature type="binding site" evidence="2">
    <location>
        <position position="112"/>
    </location>
    <ligand>
        <name>Fe cation</name>
        <dbReference type="ChEBI" id="CHEBI:24875"/>
    </ligand>
</feature>
<dbReference type="EMBL" id="GL883077">
    <property type="protein sequence ID" value="EGF93664.1"/>
    <property type="molecule type" value="Genomic_DNA"/>
</dbReference>
<dbReference type="CDD" id="cd02909">
    <property type="entry name" value="cupin_pirin_N"/>
    <property type="match status" value="1"/>
</dbReference>
<dbReference type="InterPro" id="IPR014710">
    <property type="entry name" value="RmlC-like_jellyroll"/>
</dbReference>
<sequence>MSTLTATRTRAVATIHDAFRTLEGDGFEVRRAIPSRRYEAIGPFIFLDQFGPIDVQPGEAKGASAHPHAGIETLTLMLEGRMQHKDSLGNISAMGPGEVQWMRAGRGIIHDESPDDVMRRDGGHQHGIQLWINMPKGEKHVEPAYRHVKRDEIPLIPSLNGTVRLIAGTVGALTGPVETSGHPFVVHASLTSGGALNLDAHAPRELALYVMIGEARLDGHTVTAGQLARLAPGDTVELTAAPDTELLLVGGDLLDAPIVRHGPFVMNTIAELEQAVRDYHAGRMGQIQ</sequence>
<comment type="similarity">
    <text evidence="1 3">Belongs to the pirin family.</text>
</comment>
<dbReference type="PANTHER" id="PTHR13903">
    <property type="entry name" value="PIRIN-RELATED"/>
    <property type="match status" value="1"/>
</dbReference>
<dbReference type="HOGENOM" id="CLU_045717_5_1_5"/>
<name>F4QGI3_9CAUL</name>
<feature type="domain" description="Pirin N-terminal" evidence="4">
    <location>
        <begin position="27"/>
        <end position="132"/>
    </location>
</feature>
<dbReference type="PIRSF" id="PIRSF006232">
    <property type="entry name" value="Pirin"/>
    <property type="match status" value="1"/>
</dbReference>
<evidence type="ECO:0000313" key="7">
    <source>
        <dbReference type="Proteomes" id="UP000006512"/>
    </source>
</evidence>
<dbReference type="OrthoDB" id="9780903at2"/>
<dbReference type="InterPro" id="IPR003829">
    <property type="entry name" value="Pirin_N_dom"/>
</dbReference>
<feature type="binding site" evidence="2">
    <location>
        <position position="68"/>
    </location>
    <ligand>
        <name>Fe cation</name>
        <dbReference type="ChEBI" id="CHEBI:24875"/>
    </ligand>
</feature>